<dbReference type="PANTHER" id="PTHR30055:SF239">
    <property type="entry name" value="TRANSCRIPTIONAL REGULATORY PROTEIN"/>
    <property type="match status" value="1"/>
</dbReference>
<dbReference type="InterPro" id="IPR004111">
    <property type="entry name" value="Repressor_TetR_C"/>
</dbReference>
<dbReference type="Proteomes" id="UP001589810">
    <property type="component" value="Unassembled WGS sequence"/>
</dbReference>
<dbReference type="Gene3D" id="1.10.357.10">
    <property type="entry name" value="Tetracycline Repressor, domain 2"/>
    <property type="match status" value="1"/>
</dbReference>
<evidence type="ECO:0000256" key="3">
    <source>
        <dbReference type="ARBA" id="ARBA00023163"/>
    </source>
</evidence>
<keyword evidence="2 4" id="KW-0238">DNA-binding</keyword>
<dbReference type="InterPro" id="IPR050109">
    <property type="entry name" value="HTH-type_TetR-like_transc_reg"/>
</dbReference>
<evidence type="ECO:0000256" key="1">
    <source>
        <dbReference type="ARBA" id="ARBA00023015"/>
    </source>
</evidence>
<evidence type="ECO:0000313" key="7">
    <source>
        <dbReference type="Proteomes" id="UP001589810"/>
    </source>
</evidence>
<keyword evidence="7" id="KW-1185">Reference proteome</keyword>
<evidence type="ECO:0000313" key="6">
    <source>
        <dbReference type="EMBL" id="MFC0540682.1"/>
    </source>
</evidence>
<organism evidence="6 7">
    <name type="scientific">Kutzneria chonburiensis</name>
    <dbReference type="NCBI Taxonomy" id="1483604"/>
    <lineage>
        <taxon>Bacteria</taxon>
        <taxon>Bacillati</taxon>
        <taxon>Actinomycetota</taxon>
        <taxon>Actinomycetes</taxon>
        <taxon>Pseudonocardiales</taxon>
        <taxon>Pseudonocardiaceae</taxon>
        <taxon>Kutzneria</taxon>
    </lineage>
</organism>
<dbReference type="InterPro" id="IPR009057">
    <property type="entry name" value="Homeodomain-like_sf"/>
</dbReference>
<feature type="domain" description="HTH tetR-type" evidence="5">
    <location>
        <begin position="1"/>
        <end position="51"/>
    </location>
</feature>
<keyword evidence="3" id="KW-0804">Transcription</keyword>
<dbReference type="PANTHER" id="PTHR30055">
    <property type="entry name" value="HTH-TYPE TRANSCRIPTIONAL REGULATOR RUTR"/>
    <property type="match status" value="1"/>
</dbReference>
<proteinExistence type="predicted"/>
<accession>A0ABV6MKI7</accession>
<dbReference type="RefSeq" id="WP_273939499.1">
    <property type="nucleotide sequence ID" value="NZ_CP097263.1"/>
</dbReference>
<reference evidence="6 7" key="1">
    <citation type="submission" date="2024-09" db="EMBL/GenBank/DDBJ databases">
        <authorList>
            <person name="Sun Q."/>
            <person name="Mori K."/>
        </authorList>
    </citation>
    <scope>NUCLEOTIDE SEQUENCE [LARGE SCALE GENOMIC DNA]</scope>
    <source>
        <strain evidence="6 7">TBRC 1432</strain>
    </source>
</reference>
<dbReference type="SUPFAM" id="SSF48498">
    <property type="entry name" value="Tetracyclin repressor-like, C-terminal domain"/>
    <property type="match status" value="1"/>
</dbReference>
<protein>
    <submittedName>
        <fullName evidence="6">TetR/AcrR family transcriptional regulator</fullName>
    </submittedName>
</protein>
<dbReference type="Pfam" id="PF02909">
    <property type="entry name" value="TetR_C_1"/>
    <property type="match status" value="1"/>
</dbReference>
<name>A0ABV6MKI7_9PSEU</name>
<evidence type="ECO:0000256" key="4">
    <source>
        <dbReference type="PROSITE-ProRule" id="PRU00335"/>
    </source>
</evidence>
<feature type="DNA-binding region" description="H-T-H motif" evidence="4">
    <location>
        <begin position="14"/>
        <end position="33"/>
    </location>
</feature>
<dbReference type="Pfam" id="PF00440">
    <property type="entry name" value="TetR_N"/>
    <property type="match status" value="1"/>
</dbReference>
<gene>
    <name evidence="6" type="ORF">ACFFH7_04290</name>
</gene>
<evidence type="ECO:0000259" key="5">
    <source>
        <dbReference type="PROSITE" id="PS50977"/>
    </source>
</evidence>
<evidence type="ECO:0000256" key="2">
    <source>
        <dbReference type="ARBA" id="ARBA00023125"/>
    </source>
</evidence>
<keyword evidence="1" id="KW-0805">Transcription regulation</keyword>
<dbReference type="InterPro" id="IPR001647">
    <property type="entry name" value="HTH_TetR"/>
</dbReference>
<dbReference type="InterPro" id="IPR036271">
    <property type="entry name" value="Tet_transcr_reg_TetR-rel_C_sf"/>
</dbReference>
<dbReference type="EMBL" id="JBHLUD010000001">
    <property type="protein sequence ID" value="MFC0540682.1"/>
    <property type="molecule type" value="Genomic_DNA"/>
</dbReference>
<dbReference type="PROSITE" id="PS50977">
    <property type="entry name" value="HTH_TETR_2"/>
    <property type="match status" value="1"/>
</dbReference>
<dbReference type="SUPFAM" id="SSF46689">
    <property type="entry name" value="Homeodomain-like"/>
    <property type="match status" value="1"/>
</dbReference>
<sequence length="195" mass="22153">MARTVEAKGVVAVTMRGIATELQVDPMALYRHFKDKDALLAAFVDDVFANIEPPEQSGLEGAKELARRYFQALITHPGLVNIDLGHTTGSPHQLLLAERLYQHMLDAGFDVETAALVYSGLQRFILGSALVYPRRSKADDVNEWKRVRELFRALDQQQFPALHTVNEQISRWSQQDIFEHWLNWIFDHADRSAGP</sequence>
<comment type="caution">
    <text evidence="6">The sequence shown here is derived from an EMBL/GenBank/DDBJ whole genome shotgun (WGS) entry which is preliminary data.</text>
</comment>